<dbReference type="PIRSF" id="PIRSF006429">
    <property type="entry name" value="GOGAT_lg_2"/>
    <property type="match status" value="1"/>
</dbReference>
<dbReference type="GO" id="GO:0016041">
    <property type="term" value="F:glutamate synthase (ferredoxin) activity"/>
    <property type="evidence" value="ECO:0007669"/>
    <property type="project" value="UniProtKB-EC"/>
</dbReference>
<feature type="transmembrane region" description="Helical" evidence="2">
    <location>
        <begin position="29"/>
        <end position="46"/>
    </location>
</feature>
<dbReference type="AlphaFoldDB" id="A0A3B0YGY3"/>
<evidence type="ECO:0000313" key="4">
    <source>
        <dbReference type="EMBL" id="VAW73429.1"/>
    </source>
</evidence>
<organism evidence="4">
    <name type="scientific">hydrothermal vent metagenome</name>
    <dbReference type="NCBI Taxonomy" id="652676"/>
    <lineage>
        <taxon>unclassified sequences</taxon>
        <taxon>metagenomes</taxon>
        <taxon>ecological metagenomes</taxon>
    </lineage>
</organism>
<gene>
    <name evidence="4" type="ORF">MNBD_GAMMA14-1965</name>
</gene>
<keyword evidence="4" id="KW-0560">Oxidoreductase</keyword>
<sequence length="533" mass="58753">MRYLPFAFIVILTLLVPIAGSFQHENWYWLLLITLPLTLLGTWDIFQTRHNLLRNYPLLAHLRWVFEGIRPEIRQYLVESDTEAIPFNREQRALVYERAKNTVDVHPFGTDLDVYDEQYAWLNHSTSPAKALDSCFCVKVGGEQCSKPYSASVYNISAMSFGALSANAIRALNKGAKLGGFAHDTGEGSISRYHREYGGDLIWEIGTGYFGCRNDDGTFNADMFAEQAGSTQVRMIEIKLSQGAKPGHGGMLPGHKVSAEIAAARHVPVGVDCLSPPGHSTFNTPVELLEFIQQLRTLSGGKPTGFKLSIGHRWEFLAIVKAMLETGILPDFIVVDGGEGGTGAAPLEFSDHLGTPLYEGLLFVHNALYGTRLRKQIKIGASGKIVSAFGMVRTMSLGADWCNSARGFMFALGCVQSRSCHTNRCPVGVATQDHRRQRALVVEDKGQRVYNFHRNTLGSLADVIAAAGLSHPSQLRPYHFYLRTAPNIAVPGNMAADFLEYGELLEGTDNPLFRINWALAQANSFAPLKPLHV</sequence>
<dbReference type="InterPro" id="IPR013785">
    <property type="entry name" value="Aldolase_TIM"/>
</dbReference>
<dbReference type="Gene3D" id="3.20.20.70">
    <property type="entry name" value="Aldolase class I"/>
    <property type="match status" value="1"/>
</dbReference>
<accession>A0A3B0YGY3</accession>
<reference evidence="4" key="1">
    <citation type="submission" date="2018-06" db="EMBL/GenBank/DDBJ databases">
        <authorList>
            <person name="Zhirakovskaya E."/>
        </authorList>
    </citation>
    <scope>NUCLEOTIDE SEQUENCE</scope>
</reference>
<dbReference type="SUPFAM" id="SSF51395">
    <property type="entry name" value="FMN-linked oxidoreductases"/>
    <property type="match status" value="1"/>
</dbReference>
<dbReference type="CDD" id="cd02808">
    <property type="entry name" value="GltS_FMN"/>
    <property type="match status" value="1"/>
</dbReference>
<dbReference type="PIRSF" id="PIRSF500060">
    <property type="entry name" value="UCP500060"/>
    <property type="match status" value="1"/>
</dbReference>
<dbReference type="InterPro" id="IPR024188">
    <property type="entry name" value="GltB"/>
</dbReference>
<dbReference type="InterPro" id="IPR002932">
    <property type="entry name" value="Glu_synthdom"/>
</dbReference>
<name>A0A3B0YGY3_9ZZZZ</name>
<proteinExistence type="inferred from homology"/>
<dbReference type="PANTHER" id="PTHR43819">
    <property type="entry name" value="ARCHAEAL-TYPE GLUTAMATE SYNTHASE [NADPH]"/>
    <property type="match status" value="1"/>
</dbReference>
<keyword evidence="2" id="KW-0472">Membrane</keyword>
<protein>
    <submittedName>
        <fullName evidence="4">Ferredoxin-dependent glutamate synthase</fullName>
        <ecNumber evidence="4">1.4.7.1</ecNumber>
    </submittedName>
</protein>
<evidence type="ECO:0000259" key="3">
    <source>
        <dbReference type="Pfam" id="PF01645"/>
    </source>
</evidence>
<dbReference type="Pfam" id="PF01645">
    <property type="entry name" value="Glu_synthase"/>
    <property type="match status" value="1"/>
</dbReference>
<feature type="domain" description="Glutamate synthase" evidence="3">
    <location>
        <begin position="154"/>
        <end position="469"/>
    </location>
</feature>
<comment type="similarity">
    <text evidence="1">Belongs to the glutamate synthase family.</text>
</comment>
<dbReference type="EMBL" id="UOFM01000062">
    <property type="protein sequence ID" value="VAW73429.1"/>
    <property type="molecule type" value="Genomic_DNA"/>
</dbReference>
<keyword evidence="2" id="KW-0812">Transmembrane</keyword>
<dbReference type="GO" id="GO:0006537">
    <property type="term" value="P:glutamate biosynthetic process"/>
    <property type="evidence" value="ECO:0007669"/>
    <property type="project" value="InterPro"/>
</dbReference>
<dbReference type="EC" id="1.4.7.1" evidence="4"/>
<dbReference type="PANTHER" id="PTHR43819:SF1">
    <property type="entry name" value="ARCHAEAL-TYPE GLUTAMATE SYNTHASE [NADPH]"/>
    <property type="match status" value="1"/>
</dbReference>
<evidence type="ECO:0000256" key="2">
    <source>
        <dbReference type="SAM" id="Phobius"/>
    </source>
</evidence>
<evidence type="ECO:0000256" key="1">
    <source>
        <dbReference type="ARBA" id="ARBA00009716"/>
    </source>
</evidence>
<dbReference type="InterPro" id="IPR027283">
    <property type="entry name" value="YerD"/>
</dbReference>
<keyword evidence="2" id="KW-1133">Transmembrane helix</keyword>